<dbReference type="PRINTS" id="PR00038">
    <property type="entry name" value="HTHLUXR"/>
</dbReference>
<dbReference type="GO" id="GO:0003677">
    <property type="term" value="F:DNA binding"/>
    <property type="evidence" value="ECO:0007669"/>
    <property type="project" value="UniProtKB-KW"/>
</dbReference>
<dbReference type="SMART" id="SM00448">
    <property type="entry name" value="REC"/>
    <property type="match status" value="1"/>
</dbReference>
<dbReference type="InterPro" id="IPR011006">
    <property type="entry name" value="CheY-like_superfamily"/>
</dbReference>
<dbReference type="Pfam" id="PF00196">
    <property type="entry name" value="GerE"/>
    <property type="match status" value="1"/>
</dbReference>
<dbReference type="SUPFAM" id="SSF52172">
    <property type="entry name" value="CheY-like"/>
    <property type="match status" value="1"/>
</dbReference>
<evidence type="ECO:0000256" key="1">
    <source>
        <dbReference type="ARBA" id="ARBA00023015"/>
    </source>
</evidence>
<keyword evidence="2" id="KW-0238">DNA-binding</keyword>
<dbReference type="InterPro" id="IPR016032">
    <property type="entry name" value="Sig_transdc_resp-reg_C-effctor"/>
</dbReference>
<feature type="domain" description="Response regulatory" evidence="6">
    <location>
        <begin position="12"/>
        <end position="126"/>
    </location>
</feature>
<dbReference type="PROSITE" id="PS50043">
    <property type="entry name" value="HTH_LUXR_2"/>
    <property type="match status" value="1"/>
</dbReference>
<dbReference type="RefSeq" id="WP_160895668.1">
    <property type="nucleotide sequence ID" value="NZ_WUMU01000019.1"/>
</dbReference>
<dbReference type="EMBL" id="WUMU01000019">
    <property type="protein sequence ID" value="MXN19541.1"/>
    <property type="molecule type" value="Genomic_DNA"/>
</dbReference>
<dbReference type="Proteomes" id="UP000477911">
    <property type="component" value="Unassembled WGS sequence"/>
</dbReference>
<evidence type="ECO:0000256" key="4">
    <source>
        <dbReference type="PROSITE-ProRule" id="PRU00169"/>
    </source>
</evidence>
<dbReference type="PANTHER" id="PTHR44688">
    <property type="entry name" value="DNA-BINDING TRANSCRIPTIONAL ACTIVATOR DEVR_DOSR"/>
    <property type="match status" value="1"/>
</dbReference>
<dbReference type="GO" id="GO:0006355">
    <property type="term" value="P:regulation of DNA-templated transcription"/>
    <property type="evidence" value="ECO:0007669"/>
    <property type="project" value="InterPro"/>
</dbReference>
<evidence type="ECO:0000313" key="7">
    <source>
        <dbReference type="EMBL" id="MXN19541.1"/>
    </source>
</evidence>
<sequence length="218" mass="23677">MKTAPSEAPQGCISVIDDDPELCRSIGSLLRAMGYEVRLFGCTRDFLAAPPPGPTGCLLLDIRLSGENGLDFQEELNALPEAMPVILMTGHGDIPMTVRGMRAGAIDVLPKPFDEDQLLEAISAALEADAELRAQAALLAGLQRRYDQLTPRERQVMALVVTGLMNKQVAAHLELSEITVKIHRGNVMRKMAAQSLADLVRMAEQLGVRDATISRYSI</sequence>
<keyword evidence="3" id="KW-0804">Transcription</keyword>
<comment type="caution">
    <text evidence="7">The sequence shown here is derived from an EMBL/GenBank/DDBJ whole genome shotgun (WGS) entry which is preliminary data.</text>
</comment>
<keyword evidence="1" id="KW-0805">Transcription regulation</keyword>
<organism evidence="7 8">
    <name type="scientific">Pseudooceanicola albus</name>
    <dbReference type="NCBI Taxonomy" id="2692189"/>
    <lineage>
        <taxon>Bacteria</taxon>
        <taxon>Pseudomonadati</taxon>
        <taxon>Pseudomonadota</taxon>
        <taxon>Alphaproteobacteria</taxon>
        <taxon>Rhodobacterales</taxon>
        <taxon>Paracoccaceae</taxon>
        <taxon>Pseudooceanicola</taxon>
    </lineage>
</organism>
<dbReference type="Gene3D" id="1.10.10.10">
    <property type="entry name" value="Winged helix-like DNA-binding domain superfamily/Winged helix DNA-binding domain"/>
    <property type="match status" value="1"/>
</dbReference>
<keyword evidence="4" id="KW-0597">Phosphoprotein</keyword>
<dbReference type="GO" id="GO:0000160">
    <property type="term" value="P:phosphorelay signal transduction system"/>
    <property type="evidence" value="ECO:0007669"/>
    <property type="project" value="InterPro"/>
</dbReference>
<evidence type="ECO:0000259" key="5">
    <source>
        <dbReference type="PROSITE" id="PS50043"/>
    </source>
</evidence>
<dbReference type="PROSITE" id="PS50110">
    <property type="entry name" value="RESPONSE_REGULATORY"/>
    <property type="match status" value="1"/>
</dbReference>
<evidence type="ECO:0000256" key="3">
    <source>
        <dbReference type="ARBA" id="ARBA00023163"/>
    </source>
</evidence>
<dbReference type="CDD" id="cd06170">
    <property type="entry name" value="LuxR_C_like"/>
    <property type="match status" value="1"/>
</dbReference>
<reference evidence="7 8" key="1">
    <citation type="submission" date="2019-12" db="EMBL/GenBank/DDBJ databases">
        <authorList>
            <person name="Li M."/>
        </authorList>
    </citation>
    <scope>NUCLEOTIDE SEQUENCE [LARGE SCALE GENOMIC DNA]</scope>
    <source>
        <strain evidence="7 8">GBMRC 2024</strain>
    </source>
</reference>
<dbReference type="InterPro" id="IPR000792">
    <property type="entry name" value="Tscrpt_reg_LuxR_C"/>
</dbReference>
<feature type="modified residue" description="4-aspartylphosphate" evidence="4">
    <location>
        <position position="61"/>
    </location>
</feature>
<dbReference type="InterPro" id="IPR001789">
    <property type="entry name" value="Sig_transdc_resp-reg_receiver"/>
</dbReference>
<dbReference type="AlphaFoldDB" id="A0A6L7G664"/>
<dbReference type="InterPro" id="IPR036388">
    <property type="entry name" value="WH-like_DNA-bd_sf"/>
</dbReference>
<feature type="domain" description="HTH luxR-type" evidence="5">
    <location>
        <begin position="142"/>
        <end position="207"/>
    </location>
</feature>
<protein>
    <submittedName>
        <fullName evidence="7">Response regulator</fullName>
    </submittedName>
</protein>
<dbReference type="Pfam" id="PF00072">
    <property type="entry name" value="Response_reg"/>
    <property type="match status" value="1"/>
</dbReference>
<keyword evidence="8" id="KW-1185">Reference proteome</keyword>
<dbReference type="PROSITE" id="PS00622">
    <property type="entry name" value="HTH_LUXR_1"/>
    <property type="match status" value="1"/>
</dbReference>
<evidence type="ECO:0000259" key="6">
    <source>
        <dbReference type="PROSITE" id="PS50110"/>
    </source>
</evidence>
<gene>
    <name evidence="7" type="ORF">GR170_17045</name>
</gene>
<evidence type="ECO:0000313" key="8">
    <source>
        <dbReference type="Proteomes" id="UP000477911"/>
    </source>
</evidence>
<name>A0A6L7G664_9RHOB</name>
<accession>A0A6L7G664</accession>
<proteinExistence type="predicted"/>
<dbReference type="Gene3D" id="3.40.50.2300">
    <property type="match status" value="1"/>
</dbReference>
<evidence type="ECO:0000256" key="2">
    <source>
        <dbReference type="ARBA" id="ARBA00023125"/>
    </source>
</evidence>
<dbReference type="SUPFAM" id="SSF46894">
    <property type="entry name" value="C-terminal effector domain of the bipartite response regulators"/>
    <property type="match status" value="1"/>
</dbReference>
<dbReference type="PANTHER" id="PTHR44688:SF16">
    <property type="entry name" value="DNA-BINDING TRANSCRIPTIONAL ACTIVATOR DEVR_DOSR"/>
    <property type="match status" value="1"/>
</dbReference>
<dbReference type="SMART" id="SM00421">
    <property type="entry name" value="HTH_LUXR"/>
    <property type="match status" value="1"/>
</dbReference>